<keyword evidence="2" id="KW-1185">Reference proteome</keyword>
<comment type="caution">
    <text evidence="1">The sequence shown here is derived from an EMBL/GenBank/DDBJ whole genome shotgun (WGS) entry which is preliminary data.</text>
</comment>
<organism evidence="1 2">
    <name type="scientific">Paraconexibacter algicola</name>
    <dbReference type="NCBI Taxonomy" id="2133960"/>
    <lineage>
        <taxon>Bacteria</taxon>
        <taxon>Bacillati</taxon>
        <taxon>Actinomycetota</taxon>
        <taxon>Thermoleophilia</taxon>
        <taxon>Solirubrobacterales</taxon>
        <taxon>Paraconexibacteraceae</taxon>
        <taxon>Paraconexibacter</taxon>
    </lineage>
</organism>
<proteinExistence type="predicted"/>
<reference evidence="1 2" key="1">
    <citation type="submission" date="2018-03" db="EMBL/GenBank/DDBJ databases">
        <title>Aquarubrobacter algicola gen. nov., sp. nov., a novel actinobacterium isolated from shallow eutrophic lake during the end of cyanobacterial harmful algal blooms.</title>
        <authorList>
            <person name="Chun S.J."/>
        </authorList>
    </citation>
    <scope>NUCLEOTIDE SEQUENCE [LARGE SCALE GENOMIC DNA]</scope>
    <source>
        <strain evidence="1 2">Seoho-28</strain>
    </source>
</reference>
<dbReference type="EMBL" id="PYYB01000003">
    <property type="protein sequence ID" value="PTL55758.1"/>
    <property type="molecule type" value="Genomic_DNA"/>
</dbReference>
<accession>A0A2T4UE20</accession>
<dbReference type="Proteomes" id="UP000240739">
    <property type="component" value="Unassembled WGS sequence"/>
</dbReference>
<sequence length="554" mass="59551">MPPFLPDTRLAMTVRFPDGQTFRWGPDEPRARDIPQDIGFSTSIPGAGFKTAGCSLLRGAGEAYPDQRLLADVDLYGAGGQTAWQGRLAEFPLDHGESYGVQPGAVGWSSHLEDDPSFREIYRDTDLSRWQGPSVQRRRSLIAALTFTDPGRQTFDPATGSPAFVQTVGPQASGPPGPLADAWYDARGIALGSLYYAWRRGVGLDNTNANYTWQAGLASDDIATSNNLSGNLRAAGPGAGTVTTSGVAKYWANVNIFYNATTGLGAAYDLEWTKLAVYGTHGLALRGTEPDAGFYLSDIIGNIVTRGAPLLNVPAGNVETNTTLVQQLAFLDPIKPADAIARVNALAFWEWGVYDDRAFFFRRPDPDRLCWRARRSDGAALRLEGDTIDQVVNGALVTYTDAQTGRRQIVGPPGTPNVDATDPLLADTSATNPVNAAGIPRKLADLQLGDPATLSGAVAIGAAFLAERNLARRAGTMTVKGHVLHPTRGMRPAWEVRAGDWITMTDDDTDVPRRIVDTSYQHSTRTNTLTLNNASNKLDAILERLNIALNGIIG</sequence>
<protein>
    <submittedName>
        <fullName evidence="1">Uncharacterized protein</fullName>
    </submittedName>
</protein>
<dbReference type="AlphaFoldDB" id="A0A2T4UE20"/>
<gene>
    <name evidence="1" type="ORF">C7Y72_19205</name>
</gene>
<name>A0A2T4UE20_9ACTN</name>
<dbReference type="RefSeq" id="WP_107570801.1">
    <property type="nucleotide sequence ID" value="NZ_PYYB01000003.1"/>
</dbReference>
<evidence type="ECO:0000313" key="1">
    <source>
        <dbReference type="EMBL" id="PTL55758.1"/>
    </source>
</evidence>
<evidence type="ECO:0000313" key="2">
    <source>
        <dbReference type="Proteomes" id="UP000240739"/>
    </source>
</evidence>